<dbReference type="Pfam" id="PF03571">
    <property type="entry name" value="Peptidase_M49"/>
    <property type="match status" value="1"/>
</dbReference>
<dbReference type="PANTHER" id="PTHR23422:SF11">
    <property type="entry name" value="DIPEPTIDYL PEPTIDASE 3"/>
    <property type="match status" value="1"/>
</dbReference>
<dbReference type="GO" id="GO:0008239">
    <property type="term" value="F:dipeptidyl-peptidase activity"/>
    <property type="evidence" value="ECO:0007669"/>
    <property type="project" value="TreeGrafter"/>
</dbReference>
<protein>
    <submittedName>
        <fullName evidence="3">Uncharacterized protein</fullName>
    </submittedName>
</protein>
<keyword evidence="1" id="KW-0479">Metal-binding</keyword>
<dbReference type="Gene3D" id="3.30.540.30">
    <property type="match status" value="1"/>
</dbReference>
<dbReference type="Proteomes" id="UP000054266">
    <property type="component" value="Unassembled WGS sequence"/>
</dbReference>
<evidence type="ECO:0000313" key="3">
    <source>
        <dbReference type="EMBL" id="KIW65771.1"/>
    </source>
</evidence>
<dbReference type="GO" id="GO:0046872">
    <property type="term" value="F:metal ion binding"/>
    <property type="evidence" value="ECO:0007669"/>
    <property type="project" value="UniProtKB-KW"/>
</dbReference>
<evidence type="ECO:0000313" key="4">
    <source>
        <dbReference type="Proteomes" id="UP000054266"/>
    </source>
</evidence>
<name>A0A0D2CKD1_9EURO</name>
<dbReference type="STRING" id="5601.A0A0D2CKD1"/>
<proteinExistence type="predicted"/>
<dbReference type="PANTHER" id="PTHR23422">
    <property type="entry name" value="DIPEPTIDYL PEPTIDASE III-RELATED"/>
    <property type="match status" value="1"/>
</dbReference>
<organism evidence="3 4">
    <name type="scientific">Phialophora macrospora</name>
    <dbReference type="NCBI Taxonomy" id="1851006"/>
    <lineage>
        <taxon>Eukaryota</taxon>
        <taxon>Fungi</taxon>
        <taxon>Dikarya</taxon>
        <taxon>Ascomycota</taxon>
        <taxon>Pezizomycotina</taxon>
        <taxon>Eurotiomycetes</taxon>
        <taxon>Chaetothyriomycetidae</taxon>
        <taxon>Chaetothyriales</taxon>
        <taxon>Herpotrichiellaceae</taxon>
        <taxon>Phialophora</taxon>
    </lineage>
</organism>
<dbReference type="AlphaFoldDB" id="A0A0D2CKD1"/>
<dbReference type="HOGENOM" id="CLU_1008319_0_0_1"/>
<dbReference type="InterPro" id="IPR039461">
    <property type="entry name" value="Peptidase_M49"/>
</dbReference>
<accession>A0A0D2CKD1</accession>
<reference evidence="3 4" key="1">
    <citation type="submission" date="2015-01" db="EMBL/GenBank/DDBJ databases">
        <title>The Genome Sequence of Capronia semiimmersa CBS27337.</title>
        <authorList>
            <consortium name="The Broad Institute Genomics Platform"/>
            <person name="Cuomo C."/>
            <person name="de Hoog S."/>
            <person name="Gorbushina A."/>
            <person name="Stielow B."/>
            <person name="Teixiera M."/>
            <person name="Abouelleil A."/>
            <person name="Chapman S.B."/>
            <person name="Priest M."/>
            <person name="Young S.K."/>
            <person name="Wortman J."/>
            <person name="Nusbaum C."/>
            <person name="Birren B."/>
        </authorList>
    </citation>
    <scope>NUCLEOTIDE SEQUENCE [LARGE SCALE GENOMIC DNA]</scope>
    <source>
        <strain evidence="3 4">CBS 27337</strain>
    </source>
</reference>
<evidence type="ECO:0000256" key="2">
    <source>
        <dbReference type="ARBA" id="ARBA00022801"/>
    </source>
</evidence>
<dbReference type="GO" id="GO:0005737">
    <property type="term" value="C:cytoplasm"/>
    <property type="evidence" value="ECO:0007669"/>
    <property type="project" value="TreeGrafter"/>
</dbReference>
<keyword evidence="4" id="KW-1185">Reference proteome</keyword>
<gene>
    <name evidence="3" type="ORF">PV04_07998</name>
</gene>
<keyword evidence="2" id="KW-0378">Hydrolase</keyword>
<dbReference type="EMBL" id="KN846960">
    <property type="protein sequence ID" value="KIW65771.1"/>
    <property type="molecule type" value="Genomic_DNA"/>
</dbReference>
<evidence type="ECO:0000256" key="1">
    <source>
        <dbReference type="ARBA" id="ARBA00022723"/>
    </source>
</evidence>
<sequence>MSSAFRERGPLARQRVHQMSVYEAFQGLTQQERFYAHHLSRAAWHGARIILRQVSEESALIFDLILEIHNALSGDWQSLAERAKVDVRDAESFLEFSSSFLSDIGNYSGRGDSKITPNVTTDCMDRIASVSQRATELWTQIGHRLLSKPPFSLGFPSETTTSAYYPGLSRITKDEVSMVSRVMELHQVFPENPRLRKTEIDNTPVYDILQASVETDLEPRLLPNNVSDATVRLVRGEGTLSDLHTSYRGCKVCGQPSPTAHHFTVLRKFPARRLED</sequence>